<dbReference type="SMART" id="SM00737">
    <property type="entry name" value="ML"/>
    <property type="match status" value="1"/>
</dbReference>
<feature type="chain" id="PRO_5039895401" description="MD-2-related lipid-recognition domain-containing protein" evidence="1">
    <location>
        <begin position="22"/>
        <end position="213"/>
    </location>
</feature>
<dbReference type="PROSITE" id="PS51257">
    <property type="entry name" value="PROKAR_LIPOPROTEIN"/>
    <property type="match status" value="1"/>
</dbReference>
<dbReference type="SUPFAM" id="SSF81296">
    <property type="entry name" value="E set domains"/>
    <property type="match status" value="1"/>
</dbReference>
<protein>
    <recommendedName>
        <fullName evidence="2">MD-2-related lipid-recognition domain-containing protein</fullName>
    </recommendedName>
</protein>
<accession>A0A9J6C2U6</accession>
<evidence type="ECO:0000313" key="4">
    <source>
        <dbReference type="Proteomes" id="UP001107558"/>
    </source>
</evidence>
<dbReference type="InterPro" id="IPR014756">
    <property type="entry name" value="Ig_E-set"/>
</dbReference>
<evidence type="ECO:0000259" key="2">
    <source>
        <dbReference type="SMART" id="SM00737"/>
    </source>
</evidence>
<keyword evidence="4" id="KW-1185">Reference proteome</keyword>
<keyword evidence="1" id="KW-0732">Signal</keyword>
<evidence type="ECO:0000256" key="1">
    <source>
        <dbReference type="SAM" id="SignalP"/>
    </source>
</evidence>
<dbReference type="Gene3D" id="2.60.40.770">
    <property type="match status" value="1"/>
</dbReference>
<dbReference type="Pfam" id="PF02221">
    <property type="entry name" value="E1_DerP2_DerF2"/>
    <property type="match status" value="1"/>
</dbReference>
<dbReference type="InterPro" id="IPR003172">
    <property type="entry name" value="ML_dom"/>
</dbReference>
<feature type="domain" description="MD-2-related lipid-recognition" evidence="2">
    <location>
        <begin position="88"/>
        <end position="210"/>
    </location>
</feature>
<dbReference type="EMBL" id="JADBJN010000002">
    <property type="protein sequence ID" value="KAG5676500.1"/>
    <property type="molecule type" value="Genomic_DNA"/>
</dbReference>
<feature type="signal peptide" evidence="1">
    <location>
        <begin position="1"/>
        <end position="21"/>
    </location>
</feature>
<organism evidence="3 4">
    <name type="scientific">Polypedilum vanderplanki</name>
    <name type="common">Sleeping chironomid midge</name>
    <dbReference type="NCBI Taxonomy" id="319348"/>
    <lineage>
        <taxon>Eukaryota</taxon>
        <taxon>Metazoa</taxon>
        <taxon>Ecdysozoa</taxon>
        <taxon>Arthropoda</taxon>
        <taxon>Hexapoda</taxon>
        <taxon>Insecta</taxon>
        <taxon>Pterygota</taxon>
        <taxon>Neoptera</taxon>
        <taxon>Endopterygota</taxon>
        <taxon>Diptera</taxon>
        <taxon>Nematocera</taxon>
        <taxon>Chironomoidea</taxon>
        <taxon>Chironomidae</taxon>
        <taxon>Chironominae</taxon>
        <taxon>Polypedilum</taxon>
        <taxon>Polypedilum</taxon>
    </lineage>
</organism>
<evidence type="ECO:0000313" key="3">
    <source>
        <dbReference type="EMBL" id="KAG5676500.1"/>
    </source>
</evidence>
<sequence>MKVLILLTVFVAIISCYLVIAAVSTAKSTTAAIKTTTTTTVKTTTKPATTTIKTSTAKATTTPTKATTKQVATSKAAAITATGTSSFWNNCTSNPGAISVTSSLCNAKSCSVTRGQSLKAAISFLSPQNVSQLDISVVAYFMGNAVDLSSASPISNACPQLSPSCPTVASQSYTWNIDVAVPAFLPTINGYFALSLSNKGTPIMCVNVTANLI</sequence>
<dbReference type="AlphaFoldDB" id="A0A9J6C2U6"/>
<name>A0A9J6C2U6_POLVA</name>
<dbReference type="Proteomes" id="UP001107558">
    <property type="component" value="Chromosome 2"/>
</dbReference>
<reference evidence="3" key="1">
    <citation type="submission" date="2021-03" db="EMBL/GenBank/DDBJ databases">
        <title>Chromosome level genome of the anhydrobiotic midge Polypedilum vanderplanki.</title>
        <authorList>
            <person name="Yoshida Y."/>
            <person name="Kikawada T."/>
            <person name="Gusev O."/>
        </authorList>
    </citation>
    <scope>NUCLEOTIDE SEQUENCE</scope>
    <source>
        <strain evidence="3">NIAS01</strain>
        <tissue evidence="3">Whole body or cell culture</tissue>
    </source>
</reference>
<gene>
    <name evidence="3" type="ORF">PVAND_006331</name>
</gene>
<proteinExistence type="predicted"/>
<comment type="caution">
    <text evidence="3">The sequence shown here is derived from an EMBL/GenBank/DDBJ whole genome shotgun (WGS) entry which is preliminary data.</text>
</comment>
<dbReference type="OrthoDB" id="6489092at2759"/>